<evidence type="ECO:0000256" key="1">
    <source>
        <dbReference type="SAM" id="SignalP"/>
    </source>
</evidence>
<feature type="domain" description="SGNH hydrolase-type esterase" evidence="2">
    <location>
        <begin position="27"/>
        <end position="187"/>
    </location>
</feature>
<dbReference type="Pfam" id="PF13472">
    <property type="entry name" value="Lipase_GDSL_2"/>
    <property type="match status" value="1"/>
</dbReference>
<evidence type="ECO:0000313" key="4">
    <source>
        <dbReference type="Proteomes" id="UP000055136"/>
    </source>
</evidence>
<keyword evidence="1" id="KW-0732">Signal</keyword>
<dbReference type="STRING" id="1748243.Tel_09995"/>
<feature type="chain" id="PRO_5006605047" evidence="1">
    <location>
        <begin position="21"/>
        <end position="208"/>
    </location>
</feature>
<sequence length="208" mass="22528">MQKIVFTLLVVLCCGVTAQADEHKILVLGDSLSAAFGISQEQGWVALLQQRLTRTGEKYQVINASISGETTAGGLSRLPALLQRHEPDIVILELGANDGLRGLSLNDMHANLARMIELSRARGAEVLLLGMQLPPNYGPTYTRQFHEVYARLAESEDVALVPFLLAGVAQQRSLFQADGLHPSAAAQDELLENVWDKLQSLLTTSGAV</sequence>
<evidence type="ECO:0000259" key="2">
    <source>
        <dbReference type="Pfam" id="PF13472"/>
    </source>
</evidence>
<dbReference type="InterPro" id="IPR051532">
    <property type="entry name" value="Ester_Hydrolysis_Enzymes"/>
</dbReference>
<dbReference type="KEGG" id="tee:Tel_09995"/>
<evidence type="ECO:0000313" key="3">
    <source>
        <dbReference type="EMBL" id="ALP54817.1"/>
    </source>
</evidence>
<feature type="signal peptide" evidence="1">
    <location>
        <begin position="1"/>
        <end position="20"/>
    </location>
</feature>
<dbReference type="Gene3D" id="3.40.50.1110">
    <property type="entry name" value="SGNH hydrolase"/>
    <property type="match status" value="1"/>
</dbReference>
<dbReference type="PANTHER" id="PTHR30383:SF24">
    <property type="entry name" value="THIOESTERASE 1_PROTEASE 1_LYSOPHOSPHOLIPASE L1"/>
    <property type="match status" value="1"/>
</dbReference>
<reference evidence="3" key="1">
    <citation type="submission" date="2015-10" db="EMBL/GenBank/DDBJ databases">
        <title>Description of Candidatus Tenderia electrophaga gen. nov, sp. nov., an Uncultivated Electroautotroph from a Biocathode Enrichment.</title>
        <authorList>
            <person name="Eddie B.J."/>
            <person name="Malanoski A.P."/>
            <person name="Wang Z."/>
            <person name="Hall R.J."/>
            <person name="Oh S.D."/>
            <person name="Heiner C."/>
            <person name="Lin B."/>
            <person name="Strycharz-Glaven S.M."/>
        </authorList>
    </citation>
    <scope>NUCLEOTIDE SEQUENCE [LARGE SCALE GENOMIC DNA]</scope>
    <source>
        <strain evidence="3">NRL1</strain>
    </source>
</reference>
<dbReference type="PANTHER" id="PTHR30383">
    <property type="entry name" value="THIOESTERASE 1/PROTEASE 1/LYSOPHOSPHOLIPASE L1"/>
    <property type="match status" value="1"/>
</dbReference>
<dbReference type="InterPro" id="IPR036514">
    <property type="entry name" value="SGNH_hydro_sf"/>
</dbReference>
<dbReference type="AlphaFoldDB" id="A0A0S2TIB9"/>
<dbReference type="SUPFAM" id="SSF52266">
    <property type="entry name" value="SGNH hydrolase"/>
    <property type="match status" value="1"/>
</dbReference>
<dbReference type="EMBL" id="CP013099">
    <property type="protein sequence ID" value="ALP54817.1"/>
    <property type="molecule type" value="Genomic_DNA"/>
</dbReference>
<protein>
    <submittedName>
        <fullName evidence="3">Arylesterase</fullName>
    </submittedName>
</protein>
<dbReference type="Proteomes" id="UP000055136">
    <property type="component" value="Chromosome"/>
</dbReference>
<name>A0A0S2TIB9_9GAMM</name>
<dbReference type="CDD" id="cd01822">
    <property type="entry name" value="Lysophospholipase_L1_like"/>
    <property type="match status" value="1"/>
</dbReference>
<proteinExistence type="predicted"/>
<dbReference type="InterPro" id="IPR013830">
    <property type="entry name" value="SGNH_hydro"/>
</dbReference>
<gene>
    <name evidence="3" type="ORF">Tel_09995</name>
</gene>
<organism evidence="3 4">
    <name type="scientific">Candidatus Tenderia electrophaga</name>
    <dbReference type="NCBI Taxonomy" id="1748243"/>
    <lineage>
        <taxon>Bacteria</taxon>
        <taxon>Pseudomonadati</taxon>
        <taxon>Pseudomonadota</taxon>
        <taxon>Gammaproteobacteria</taxon>
        <taxon>Candidatus Tenderiales</taxon>
        <taxon>Candidatus Tenderiaceae</taxon>
        <taxon>Candidatus Tenderia</taxon>
    </lineage>
</organism>
<dbReference type="GO" id="GO:0004622">
    <property type="term" value="F:phosphatidylcholine lysophospholipase activity"/>
    <property type="evidence" value="ECO:0007669"/>
    <property type="project" value="TreeGrafter"/>
</dbReference>
<keyword evidence="4" id="KW-1185">Reference proteome</keyword>
<accession>A0A0S2TIB9</accession>